<evidence type="ECO:0000256" key="4">
    <source>
        <dbReference type="SAM" id="MobiDB-lite"/>
    </source>
</evidence>
<dbReference type="InterPro" id="IPR026079">
    <property type="entry name" value="CDR2"/>
</dbReference>
<feature type="region of interest" description="Disordered" evidence="4">
    <location>
        <begin position="136"/>
        <end position="157"/>
    </location>
</feature>
<sequence length="451" mass="51623">MDSDDFFPGGGEDVVDEEWYEKNLQLAAELGKALLEKNRELESQLVQQQSTSQDQVLEIQYLKSQLDTMRTMTESRNRIYEEVDRTAQDLEKNNQKLTMDAKADRQKIEKQAALIIQLEEKIDDLERKLDDVKAAEKKATKKAPEKRRTSSLNRLSLSDSKHQGSGFYFENLAWTHTDQFKNIPLNPYEFEIRKLQDAVQHLKVQQTIDRRKMEDLDVECSVLMEENQSLEKKVKVLETKLSEAIMIQYELERQRASPDMMSKRSVASSADPEVDIHDELHEPESKLLGEIEHDDPELRSEAKAVKLESGGSLYSSTESINKVATDAKEIQVEDASLSILDELESQYQSLFTKYQALIQTKAKKEGEEETSRQRLAHKEVQTLLHITLNRDYYQDSGHIPPYKALFKDIFATLRKNKIEENADAEAEKRHSACSPITSPSGEGPSGVIDGR</sequence>
<evidence type="ECO:0000256" key="2">
    <source>
        <dbReference type="ARBA" id="ARBA00023054"/>
    </source>
</evidence>
<accession>A0ABM0JFR7</accession>
<evidence type="ECO:0000313" key="6">
    <source>
        <dbReference type="RefSeq" id="XP_005092663.1"/>
    </source>
</evidence>
<organism evidence="5 6">
    <name type="scientific">Aplysia californica</name>
    <name type="common">California sea hare</name>
    <dbReference type="NCBI Taxonomy" id="6500"/>
    <lineage>
        <taxon>Eukaryota</taxon>
        <taxon>Metazoa</taxon>
        <taxon>Spiralia</taxon>
        <taxon>Lophotrochozoa</taxon>
        <taxon>Mollusca</taxon>
        <taxon>Gastropoda</taxon>
        <taxon>Heterobranchia</taxon>
        <taxon>Euthyneura</taxon>
        <taxon>Tectipleura</taxon>
        <taxon>Aplysiida</taxon>
        <taxon>Aplysioidea</taxon>
        <taxon>Aplysiidae</taxon>
        <taxon>Aplysia</taxon>
    </lineage>
</organism>
<protein>
    <submittedName>
        <fullName evidence="6">Cerebellar degeneration-related protein 2</fullName>
    </submittedName>
</protein>
<dbReference type="Proteomes" id="UP000694888">
    <property type="component" value="Unplaced"/>
</dbReference>
<dbReference type="PANTHER" id="PTHR19232">
    <property type="entry name" value="CENTROCORTIN FAMILY MEMBER"/>
    <property type="match status" value="1"/>
</dbReference>
<reference evidence="6" key="1">
    <citation type="submission" date="2025-08" db="UniProtKB">
        <authorList>
            <consortium name="RefSeq"/>
        </authorList>
    </citation>
    <scope>IDENTIFICATION</scope>
</reference>
<feature type="compositionally biased region" description="Basic and acidic residues" evidence="4">
    <location>
        <begin position="421"/>
        <end position="430"/>
    </location>
</feature>
<comment type="similarity">
    <text evidence="1">Belongs to the CDR2 family.</text>
</comment>
<feature type="compositionally biased region" description="Basic and acidic residues" evidence="4">
    <location>
        <begin position="136"/>
        <end position="148"/>
    </location>
</feature>
<dbReference type="GeneID" id="101846796"/>
<keyword evidence="5" id="KW-1185">Reference proteome</keyword>
<gene>
    <name evidence="6" type="primary">LOC101846796</name>
</gene>
<evidence type="ECO:0000256" key="3">
    <source>
        <dbReference type="SAM" id="Coils"/>
    </source>
</evidence>
<name>A0ABM0JFR7_APLCA</name>
<dbReference type="PANTHER" id="PTHR19232:SF7">
    <property type="entry name" value="CENTROCORTIN, ISOFORM A"/>
    <property type="match status" value="1"/>
</dbReference>
<feature type="coiled-coil region" evidence="3">
    <location>
        <begin position="213"/>
        <end position="247"/>
    </location>
</feature>
<evidence type="ECO:0000256" key="1">
    <source>
        <dbReference type="ARBA" id="ARBA00009019"/>
    </source>
</evidence>
<dbReference type="RefSeq" id="XP_005092663.1">
    <property type="nucleotide sequence ID" value="XM_005092606.3"/>
</dbReference>
<feature type="region of interest" description="Disordered" evidence="4">
    <location>
        <begin position="421"/>
        <end position="451"/>
    </location>
</feature>
<proteinExistence type="inferred from homology"/>
<evidence type="ECO:0000313" key="5">
    <source>
        <dbReference type="Proteomes" id="UP000694888"/>
    </source>
</evidence>
<keyword evidence="2 3" id="KW-0175">Coiled coil</keyword>